<reference evidence="7 8" key="1">
    <citation type="submission" date="2024-09" db="EMBL/GenBank/DDBJ databases">
        <authorList>
            <person name="D'Angelo T."/>
        </authorList>
    </citation>
    <scope>NUCLEOTIDE SEQUENCE [LARGE SCALE GENOMIC DNA]</scope>
    <source>
        <strain evidence="7">SAG AM-320-E07</strain>
    </source>
</reference>
<dbReference type="InterPro" id="IPR001375">
    <property type="entry name" value="Peptidase_S9_cat"/>
</dbReference>
<dbReference type="InterPro" id="IPR023302">
    <property type="entry name" value="Pept_S9A_N"/>
</dbReference>
<comment type="caution">
    <text evidence="7">The sequence shown here is derived from an EMBL/GenBank/DDBJ whole genome shotgun (WGS) entry which is preliminary data.</text>
</comment>
<keyword evidence="3" id="KW-0720">Serine protease</keyword>
<proteinExistence type="predicted"/>
<keyword evidence="1" id="KW-0645">Protease</keyword>
<dbReference type="SUPFAM" id="SSF53474">
    <property type="entry name" value="alpha/beta-Hydrolases"/>
    <property type="match status" value="1"/>
</dbReference>
<dbReference type="SUPFAM" id="SSF82171">
    <property type="entry name" value="DPP6 N-terminal domain-like"/>
    <property type="match status" value="1"/>
</dbReference>
<dbReference type="Gene3D" id="3.40.50.1820">
    <property type="entry name" value="alpha/beta hydrolase"/>
    <property type="match status" value="1"/>
</dbReference>
<evidence type="ECO:0000259" key="5">
    <source>
        <dbReference type="Pfam" id="PF00326"/>
    </source>
</evidence>
<dbReference type="Proteomes" id="UP001593833">
    <property type="component" value="Unassembled WGS sequence"/>
</dbReference>
<evidence type="ECO:0000256" key="3">
    <source>
        <dbReference type="ARBA" id="ARBA00022825"/>
    </source>
</evidence>
<protein>
    <submittedName>
        <fullName evidence="7">Alpha/beta fold hydrolase</fullName>
    </submittedName>
</protein>
<dbReference type="InterPro" id="IPR011042">
    <property type="entry name" value="6-blade_b-propeller_TolB-like"/>
</dbReference>
<dbReference type="EMBL" id="JBHPKH010000012">
    <property type="protein sequence ID" value="MFC1572342.1"/>
    <property type="molecule type" value="Genomic_DNA"/>
</dbReference>
<organism evidence="7 8">
    <name type="scientific">Eiseniibacteriota bacterium</name>
    <dbReference type="NCBI Taxonomy" id="2212470"/>
    <lineage>
        <taxon>Bacteria</taxon>
        <taxon>Candidatus Eiseniibacteriota</taxon>
    </lineage>
</organism>
<dbReference type="InterPro" id="IPR015943">
    <property type="entry name" value="WD40/YVTN_repeat-like_dom_sf"/>
</dbReference>
<keyword evidence="8" id="KW-1185">Reference proteome</keyword>
<evidence type="ECO:0000256" key="1">
    <source>
        <dbReference type="ARBA" id="ARBA00022670"/>
    </source>
</evidence>
<dbReference type="PRINTS" id="PR00862">
    <property type="entry name" value="PROLIGOPTASE"/>
</dbReference>
<evidence type="ECO:0000313" key="7">
    <source>
        <dbReference type="EMBL" id="MFC1572342.1"/>
    </source>
</evidence>
<evidence type="ECO:0000259" key="6">
    <source>
        <dbReference type="Pfam" id="PF02897"/>
    </source>
</evidence>
<dbReference type="Gene3D" id="2.120.10.30">
    <property type="entry name" value="TolB, C-terminal domain"/>
    <property type="match status" value="1"/>
</dbReference>
<dbReference type="GO" id="GO:0016787">
    <property type="term" value="F:hydrolase activity"/>
    <property type="evidence" value="ECO:0007669"/>
    <property type="project" value="UniProtKB-KW"/>
</dbReference>
<feature type="chain" id="PRO_5047459791" evidence="4">
    <location>
        <begin position="22"/>
        <end position="633"/>
    </location>
</feature>
<dbReference type="InterPro" id="IPR002470">
    <property type="entry name" value="Peptidase_S9A"/>
</dbReference>
<dbReference type="Pfam" id="PF00326">
    <property type="entry name" value="Peptidase_S9"/>
    <property type="match status" value="1"/>
</dbReference>
<keyword evidence="2 7" id="KW-0378">Hydrolase</keyword>
<keyword evidence="4" id="KW-0732">Signal</keyword>
<evidence type="ECO:0000256" key="4">
    <source>
        <dbReference type="SAM" id="SignalP"/>
    </source>
</evidence>
<evidence type="ECO:0000256" key="2">
    <source>
        <dbReference type="ARBA" id="ARBA00022801"/>
    </source>
</evidence>
<name>A0ABV6YJ15_UNCEI</name>
<feature type="domain" description="Peptidase S9 prolyl oligopeptidase catalytic" evidence="5">
    <location>
        <begin position="415"/>
        <end position="624"/>
    </location>
</feature>
<dbReference type="Gene3D" id="2.130.10.10">
    <property type="entry name" value="YVTN repeat-like/Quinoprotein amine dehydrogenase"/>
    <property type="match status" value="1"/>
</dbReference>
<feature type="signal peptide" evidence="4">
    <location>
        <begin position="1"/>
        <end position="21"/>
    </location>
</feature>
<dbReference type="InterPro" id="IPR029058">
    <property type="entry name" value="AB_hydrolase_fold"/>
</dbReference>
<accession>A0ABV6YJ15</accession>
<gene>
    <name evidence="7" type="ORF">ACFL6M_01970</name>
</gene>
<dbReference type="Pfam" id="PF02897">
    <property type="entry name" value="Peptidase_S9_N"/>
    <property type="match status" value="1"/>
</dbReference>
<dbReference type="PANTHER" id="PTHR42776">
    <property type="entry name" value="SERINE PEPTIDASE S9 FAMILY MEMBER"/>
    <property type="match status" value="1"/>
</dbReference>
<feature type="domain" description="Peptidase S9A N-terminal" evidence="6">
    <location>
        <begin position="90"/>
        <end position="352"/>
    </location>
</feature>
<sequence>MSSRGLLIIAISVALCLTSCAKQETTRYTVEQFTDTVTLFGGSFSHDEERLLFSSDESGIFNAYAIPVTGGEAAQLTHSTDEAVLALSYFPNDDRFLYMSDTKGNEIYHIYVRNEDSTVTDLTPDEGARSEYYGWSRDETSFFYGSNKRDQRSTDVYIMDIDTFTPRMIYLNDAGYFFGGISDNMRYMVFSKPITNRDSDMYLYDRETGEVKNITAHDGEINFRPLEFSLDNKSLYYLSDENSEFTYLKRYDIDSGQSTTVETAEWDIAYAYLSYNGKYRVSAINNDARTELRIMDTETDLPVELGEMPVGIITRAAFSKSEKLMRFSVNDSRSPNDLYVYNLDTREYRKLTDSMNPEIDRNDLVDPEIVRYTSFDGLEIPALLYKPHDASPQNKVPALVYVPGGPGGQSRVGYIWQLQYLINHGYAVLAVNNRGCSGYGKTFNRLDDMKHGEDDLEDCVAGKDLLISTGFVDEEKIAIFGGSYGGYMVLAALAFRPDVFAAGVDIFGISNWLRTLSNIPPWWEAQRMALYKEMGNPETDEEYLRRISPLFHAENIAKPLMVLQGANDPRVLRAESDEIVAAVEANGVPVEYLIFEDEGHGFMKKENEIEAQRSIREFLDLHLKGIVAQESEE</sequence>
<dbReference type="PANTHER" id="PTHR42776:SF27">
    <property type="entry name" value="DIPEPTIDYL PEPTIDASE FAMILY MEMBER 6"/>
    <property type="match status" value="1"/>
</dbReference>
<evidence type="ECO:0000313" key="8">
    <source>
        <dbReference type="Proteomes" id="UP001593833"/>
    </source>
</evidence>